<accession>N1R2P4</accession>
<dbReference type="PANTHER" id="PTHR35828">
    <property type="entry name" value="OS08G0203800 PROTEIN-RELATED"/>
    <property type="match status" value="1"/>
</dbReference>
<dbReference type="InterPro" id="IPR056016">
    <property type="entry name" value="DUF7595"/>
</dbReference>
<feature type="domain" description="DUF7595" evidence="2">
    <location>
        <begin position="189"/>
        <end position="511"/>
    </location>
</feature>
<feature type="compositionally biased region" description="Basic residues" evidence="1">
    <location>
        <begin position="33"/>
        <end position="45"/>
    </location>
</feature>
<proteinExistence type="predicted"/>
<feature type="compositionally biased region" description="Low complexity" evidence="1">
    <location>
        <begin position="1"/>
        <end position="12"/>
    </location>
</feature>
<reference evidence="3" key="1">
    <citation type="submission" date="2015-06" db="UniProtKB">
        <authorList>
            <consortium name="EnsemblPlants"/>
        </authorList>
    </citation>
    <scope>IDENTIFICATION</scope>
</reference>
<evidence type="ECO:0000259" key="2">
    <source>
        <dbReference type="Pfam" id="PF24523"/>
    </source>
</evidence>
<sequence length="511" mass="56755">MSPRTARRTPPMGRGGTGSRWTWAPDPSWTMTMRKRRRRRKRRSNPRVAGEPEAQASSSPKPCLTLLFYLRQTPSYCSYKMRESLDRTPSYLALAVDLLLDIIAPGGSRREENNSTMWKRWCGRTAAVPSWEPLPVDLLLEIIARTDVTTVVRCAATGRILRRGILDPAFRRSIMAHDHDGFDPALLLGISYRERGDVTTHRVIHTPGPTKLTARLDELSFPDSLRAVASRGSLVVLCRHPQGLDVKLRVCDAFTGHVTSLPPASLPGVYLHVVLSIGDAGRSFELLVADKNIQFHQTFSSKGGQWSAVHQVSVPHPDKHVGSYCSAVISRTVYWPCHVHAVSYWDHVLALDLDAREATMIKLPRGCFSRMAASKKNEHLHLASVRARLCLLVAESCGIAMWTLTAATWSRRVVINTLEIARQVGFSPYEYALVPLSIEGFGERSGAVILSQPRSGINSGELLRLDLGTMEKAPVVTSLSGPGNVVRVARLFLHEVDLLSLLDLLETMKHF</sequence>
<evidence type="ECO:0000256" key="1">
    <source>
        <dbReference type="SAM" id="MobiDB-lite"/>
    </source>
</evidence>
<name>N1R2P4_AEGTA</name>
<dbReference type="AlphaFoldDB" id="N1R2P4"/>
<organism evidence="3">
    <name type="scientific">Aegilops tauschii</name>
    <name type="common">Tausch's goatgrass</name>
    <name type="synonym">Aegilops squarrosa</name>
    <dbReference type="NCBI Taxonomy" id="37682"/>
    <lineage>
        <taxon>Eukaryota</taxon>
        <taxon>Viridiplantae</taxon>
        <taxon>Streptophyta</taxon>
        <taxon>Embryophyta</taxon>
        <taxon>Tracheophyta</taxon>
        <taxon>Spermatophyta</taxon>
        <taxon>Magnoliopsida</taxon>
        <taxon>Liliopsida</taxon>
        <taxon>Poales</taxon>
        <taxon>Poaceae</taxon>
        <taxon>BOP clade</taxon>
        <taxon>Pooideae</taxon>
        <taxon>Triticodae</taxon>
        <taxon>Triticeae</taxon>
        <taxon>Triticinae</taxon>
        <taxon>Aegilops</taxon>
    </lineage>
</organism>
<evidence type="ECO:0000313" key="3">
    <source>
        <dbReference type="EnsemblPlants" id="EMT20595"/>
    </source>
</evidence>
<dbReference type="InterPro" id="IPR036047">
    <property type="entry name" value="F-box-like_dom_sf"/>
</dbReference>
<dbReference type="EnsemblPlants" id="EMT20595">
    <property type="protein sequence ID" value="EMT20595"/>
    <property type="gene ID" value="F775_52090"/>
</dbReference>
<dbReference type="Pfam" id="PF24523">
    <property type="entry name" value="DUF7595"/>
    <property type="match status" value="1"/>
</dbReference>
<dbReference type="ExpressionAtlas" id="N1R2P4">
    <property type="expression patterns" value="baseline"/>
</dbReference>
<feature type="region of interest" description="Disordered" evidence="1">
    <location>
        <begin position="1"/>
        <end position="59"/>
    </location>
</feature>
<dbReference type="SUPFAM" id="SSF81383">
    <property type="entry name" value="F-box domain"/>
    <property type="match status" value="1"/>
</dbReference>
<dbReference type="PANTHER" id="PTHR35828:SF42">
    <property type="entry name" value="F-BOX DOMAIN-CONTAINING PROTEIN"/>
    <property type="match status" value="1"/>
</dbReference>
<protein>
    <recommendedName>
        <fullName evidence="2">DUF7595 domain-containing protein</fullName>
    </recommendedName>
</protein>